<evidence type="ECO:0000256" key="2">
    <source>
        <dbReference type="SAM" id="SignalP"/>
    </source>
</evidence>
<name>A0ABS6N5P8_9RHOB</name>
<feature type="region of interest" description="Disordered" evidence="1">
    <location>
        <begin position="27"/>
        <end position="57"/>
    </location>
</feature>
<evidence type="ECO:0000256" key="1">
    <source>
        <dbReference type="SAM" id="MobiDB-lite"/>
    </source>
</evidence>
<feature type="signal peptide" evidence="2">
    <location>
        <begin position="1"/>
        <end position="20"/>
    </location>
</feature>
<proteinExistence type="predicted"/>
<dbReference type="RefSeq" id="WP_217777157.1">
    <property type="nucleotide sequence ID" value="NZ_JAHRWL010000001.1"/>
</dbReference>
<organism evidence="3 4">
    <name type="scientific">Thalassococcus arenae</name>
    <dbReference type="NCBI Taxonomy" id="2851652"/>
    <lineage>
        <taxon>Bacteria</taxon>
        <taxon>Pseudomonadati</taxon>
        <taxon>Pseudomonadota</taxon>
        <taxon>Alphaproteobacteria</taxon>
        <taxon>Rhodobacterales</taxon>
        <taxon>Roseobacteraceae</taxon>
        <taxon>Thalassococcus</taxon>
    </lineage>
</organism>
<keyword evidence="3" id="KW-0966">Cell projection</keyword>
<feature type="compositionally biased region" description="Basic and acidic residues" evidence="1">
    <location>
        <begin position="27"/>
        <end position="48"/>
    </location>
</feature>
<reference evidence="3" key="1">
    <citation type="submission" date="2021-06" db="EMBL/GenBank/DDBJ databases">
        <title>Thalassococcus sp. CAU 1522 isolated from sea sand, Republic of Korea.</title>
        <authorList>
            <person name="Kim W."/>
        </authorList>
    </citation>
    <scope>NUCLEOTIDE SEQUENCE</scope>
    <source>
        <strain evidence="3">CAU 1522</strain>
    </source>
</reference>
<keyword evidence="3" id="KW-0969">Cilium</keyword>
<dbReference type="EMBL" id="JAHRWL010000001">
    <property type="protein sequence ID" value="MBV2359339.1"/>
    <property type="molecule type" value="Genomic_DNA"/>
</dbReference>
<comment type="caution">
    <text evidence="3">The sequence shown here is derived from an EMBL/GenBank/DDBJ whole genome shotgun (WGS) entry which is preliminary data.</text>
</comment>
<evidence type="ECO:0000313" key="3">
    <source>
        <dbReference type="EMBL" id="MBV2359339.1"/>
    </source>
</evidence>
<keyword evidence="2" id="KW-0732">Signal</keyword>
<protein>
    <submittedName>
        <fullName evidence="3">Flagellar basal body-associated FliL family protein</fullName>
    </submittedName>
</protein>
<keyword evidence="4" id="KW-1185">Reference proteome</keyword>
<evidence type="ECO:0000313" key="4">
    <source>
        <dbReference type="Proteomes" id="UP001166293"/>
    </source>
</evidence>
<dbReference type="Proteomes" id="UP001166293">
    <property type="component" value="Unassembled WGS sequence"/>
</dbReference>
<keyword evidence="3" id="KW-0282">Flagellum</keyword>
<accession>A0ABS6N5P8</accession>
<sequence>MRFILPIVLALIGTAAGVGAGVFLTADKPDAPDRSETESSESDDKALVDDTQASDTVKHDGPTDFVKLNNQFIIPVLHDDRVASLVILSLSLEVPEGRTEAVYSKEPRLRDAFLRVLFDHANIGGFDGAFTRSPRMEVLRGALTDTARNVVGDDLLAVLVTEISRQDN</sequence>
<gene>
    <name evidence="3" type="ORF">KUH32_06115</name>
</gene>
<feature type="chain" id="PRO_5045560387" evidence="2">
    <location>
        <begin position="21"/>
        <end position="168"/>
    </location>
</feature>